<dbReference type="PANTHER" id="PTHR43861">
    <property type="entry name" value="TRANS-ACONITATE 2-METHYLTRANSFERASE-RELATED"/>
    <property type="match status" value="1"/>
</dbReference>
<dbReference type="Pfam" id="PF13489">
    <property type="entry name" value="Methyltransf_23"/>
    <property type="match status" value="1"/>
</dbReference>
<dbReference type="OrthoDB" id="5642573at2"/>
<protein>
    <recommendedName>
        <fullName evidence="3">Ubiquinone biosynthesis protein UbiE</fullName>
    </recommendedName>
</protein>
<dbReference type="InterPro" id="IPR029063">
    <property type="entry name" value="SAM-dependent_MTases_sf"/>
</dbReference>
<dbReference type="AlphaFoldDB" id="A0A0W7WIZ7"/>
<keyword evidence="2" id="KW-1185">Reference proteome</keyword>
<dbReference type="EMBL" id="LPXO01000006">
    <property type="protein sequence ID" value="KUF10456.1"/>
    <property type="molecule type" value="Genomic_DNA"/>
</dbReference>
<reference evidence="1 2" key="1">
    <citation type="submission" date="2015-12" db="EMBL/GenBank/DDBJ databases">
        <authorList>
            <person name="Shamseldin A."/>
            <person name="Moawad H."/>
            <person name="Abd El-Rahim W.M."/>
            <person name="Sadowsky M.J."/>
        </authorList>
    </citation>
    <scope>NUCLEOTIDE SEQUENCE [LARGE SCALE GENOMIC DNA]</scope>
    <source>
        <strain evidence="1 2">SJ5A-1</strain>
    </source>
</reference>
<gene>
    <name evidence="1" type="ORF">AVJ23_11235</name>
</gene>
<proteinExistence type="predicted"/>
<evidence type="ECO:0000313" key="2">
    <source>
        <dbReference type="Proteomes" id="UP000054396"/>
    </source>
</evidence>
<dbReference type="STRING" id="1685382.AVJ23_11235"/>
<accession>A0A0W7WIZ7</accession>
<dbReference type="RefSeq" id="WP_058862296.1">
    <property type="nucleotide sequence ID" value="NZ_LPXO01000006.1"/>
</dbReference>
<dbReference type="PANTHER" id="PTHR43861:SF1">
    <property type="entry name" value="TRANS-ACONITATE 2-METHYLTRANSFERASE"/>
    <property type="match status" value="1"/>
</dbReference>
<dbReference type="CDD" id="cd02440">
    <property type="entry name" value="AdoMet_MTases"/>
    <property type="match status" value="1"/>
</dbReference>
<dbReference type="Gene3D" id="3.40.50.150">
    <property type="entry name" value="Vaccinia Virus protein VP39"/>
    <property type="match status" value="1"/>
</dbReference>
<organism evidence="1 2">
    <name type="scientific">Pseudoponticoccus marisrubri</name>
    <dbReference type="NCBI Taxonomy" id="1685382"/>
    <lineage>
        <taxon>Bacteria</taxon>
        <taxon>Pseudomonadati</taxon>
        <taxon>Pseudomonadota</taxon>
        <taxon>Alphaproteobacteria</taxon>
        <taxon>Rhodobacterales</taxon>
        <taxon>Roseobacteraceae</taxon>
        <taxon>Pseudoponticoccus</taxon>
    </lineage>
</organism>
<dbReference type="SUPFAM" id="SSF53335">
    <property type="entry name" value="S-adenosyl-L-methionine-dependent methyltransferases"/>
    <property type="match status" value="1"/>
</dbReference>
<name>A0A0W7WIZ7_9RHOB</name>
<comment type="caution">
    <text evidence="1">The sequence shown here is derived from an EMBL/GenBank/DDBJ whole genome shotgun (WGS) entry which is preliminary data.</text>
</comment>
<evidence type="ECO:0000313" key="1">
    <source>
        <dbReference type="EMBL" id="KUF10456.1"/>
    </source>
</evidence>
<dbReference type="Proteomes" id="UP000054396">
    <property type="component" value="Unassembled WGS sequence"/>
</dbReference>
<sequence>MADATFWDRIADRYAARQVSDPQAYADTLDRVRHWLRPEWDVLELGCGTGTTALALVGGVRRMTATDLSPAMIEIARAKPDCPASLRFEVAGAADAIRPGTHDAILAFNLLHLVTDLPDLLGTIRQGLRPGGMFLSKTPCIAGKHHYRPLIAALQLFGKAPRPIHFLSTAGLEQQIATAGFEIVETGDYPARPPSRLVVARVP</sequence>
<evidence type="ECO:0008006" key="3">
    <source>
        <dbReference type="Google" id="ProtNLM"/>
    </source>
</evidence>